<dbReference type="RefSeq" id="WP_035249021.1">
    <property type="nucleotide sequence ID" value="NZ_AQQY01000002.1"/>
</dbReference>
<comment type="caution">
    <text evidence="6">The sequence shown here is derived from an EMBL/GenBank/DDBJ whole genome shotgun (WGS) entry which is preliminary data.</text>
</comment>
<feature type="transmembrane region" description="Helical" evidence="5">
    <location>
        <begin position="125"/>
        <end position="143"/>
    </location>
</feature>
<protein>
    <recommendedName>
        <fullName evidence="8">CysZ-like protein</fullName>
    </recommendedName>
</protein>
<dbReference type="EMBL" id="AQQY01000002">
    <property type="protein sequence ID" value="KCV83016.1"/>
    <property type="molecule type" value="Genomic_DNA"/>
</dbReference>
<dbReference type="eggNOG" id="COG2981">
    <property type="taxonomic scope" value="Bacteria"/>
</dbReference>
<feature type="transmembrane region" description="Helical" evidence="5">
    <location>
        <begin position="21"/>
        <end position="48"/>
    </location>
</feature>
<comment type="subcellular location">
    <subcellularLocation>
        <location evidence="1">Membrane</location>
        <topology evidence="1">Multi-pass membrane protein</topology>
    </subcellularLocation>
</comment>
<sequence>MIFSDFAKAVSQLSDRRFRRVLWLGLGLTVILLVAITTLFVGLIEWFVPDESFIPLIGEISWAGDFLSGAAILLMLILSIFLMVPVASAFTGLFLEDIAEAVEDKHYPNLPTAPRTPFYEAFRDSVNFFGVLIAVNLVALMLAIPLGPIAPMMFWAVNGYLLGREYFQMVAMRREGRKGATALRRKHWWRVWMAGTLMAIPLTVPLINLLIPILGVATFTHQYHRLAGSSAR</sequence>
<dbReference type="PATRIC" id="fig|1461693.3.peg.1098"/>
<keyword evidence="2 5" id="KW-0812">Transmembrane</keyword>
<evidence type="ECO:0000256" key="5">
    <source>
        <dbReference type="SAM" id="Phobius"/>
    </source>
</evidence>
<evidence type="ECO:0000256" key="2">
    <source>
        <dbReference type="ARBA" id="ARBA00022692"/>
    </source>
</evidence>
<evidence type="ECO:0000313" key="6">
    <source>
        <dbReference type="EMBL" id="KCV83016.1"/>
    </source>
</evidence>
<evidence type="ECO:0008006" key="8">
    <source>
        <dbReference type="Google" id="ProtNLM"/>
    </source>
</evidence>
<evidence type="ECO:0000256" key="1">
    <source>
        <dbReference type="ARBA" id="ARBA00004141"/>
    </source>
</evidence>
<gene>
    <name evidence="6" type="ORF">ATO10_05382</name>
</gene>
<dbReference type="Proteomes" id="UP000024836">
    <property type="component" value="Unassembled WGS sequence"/>
</dbReference>
<dbReference type="Pfam" id="PF07264">
    <property type="entry name" value="EI24"/>
    <property type="match status" value="1"/>
</dbReference>
<keyword evidence="7" id="KW-1185">Reference proteome</keyword>
<organism evidence="6 7">
    <name type="scientific">Actibacterium atlanticum</name>
    <dbReference type="NCBI Taxonomy" id="1461693"/>
    <lineage>
        <taxon>Bacteria</taxon>
        <taxon>Pseudomonadati</taxon>
        <taxon>Pseudomonadota</taxon>
        <taxon>Alphaproteobacteria</taxon>
        <taxon>Rhodobacterales</taxon>
        <taxon>Roseobacteraceae</taxon>
        <taxon>Actibacterium</taxon>
    </lineage>
</organism>
<keyword evidence="4 5" id="KW-0472">Membrane</keyword>
<evidence type="ECO:0000256" key="4">
    <source>
        <dbReference type="ARBA" id="ARBA00023136"/>
    </source>
</evidence>
<dbReference type="AlphaFoldDB" id="A0A058ZQ81"/>
<keyword evidence="3 5" id="KW-1133">Transmembrane helix</keyword>
<proteinExistence type="predicted"/>
<name>A0A058ZQ81_9RHOB</name>
<reference evidence="6 7" key="1">
    <citation type="submission" date="2013-04" db="EMBL/GenBank/DDBJ databases">
        <title>Shimia sp. 22II-S11-Z10 Genome Sequencing.</title>
        <authorList>
            <person name="Lai Q."/>
            <person name="Li G."/>
            <person name="Shao Z."/>
        </authorList>
    </citation>
    <scope>NUCLEOTIDE SEQUENCE [LARGE SCALE GENOMIC DNA]</scope>
    <source>
        <strain evidence="7">22II-S11-Z10</strain>
    </source>
</reference>
<dbReference type="STRING" id="1461693.ATO10_05382"/>
<feature type="transmembrane region" description="Helical" evidence="5">
    <location>
        <begin position="68"/>
        <end position="95"/>
    </location>
</feature>
<accession>A0A058ZQ81</accession>
<dbReference type="InterPro" id="IPR059112">
    <property type="entry name" value="CysZ/EI24"/>
</dbReference>
<evidence type="ECO:0000313" key="7">
    <source>
        <dbReference type="Proteomes" id="UP000024836"/>
    </source>
</evidence>
<feature type="transmembrane region" description="Helical" evidence="5">
    <location>
        <begin position="188"/>
        <end position="211"/>
    </location>
</feature>
<evidence type="ECO:0000256" key="3">
    <source>
        <dbReference type="ARBA" id="ARBA00022989"/>
    </source>
</evidence>